<feature type="transmembrane region" description="Helical" evidence="1">
    <location>
        <begin position="40"/>
        <end position="62"/>
    </location>
</feature>
<gene>
    <name evidence="2" type="ORF">DFP98_12158</name>
</gene>
<evidence type="ECO:0008006" key="4">
    <source>
        <dbReference type="Google" id="ProtNLM"/>
    </source>
</evidence>
<evidence type="ECO:0000256" key="1">
    <source>
        <dbReference type="SAM" id="Phobius"/>
    </source>
</evidence>
<feature type="transmembrane region" description="Helical" evidence="1">
    <location>
        <begin position="83"/>
        <end position="103"/>
    </location>
</feature>
<evidence type="ECO:0000313" key="2">
    <source>
        <dbReference type="EMBL" id="RED65167.1"/>
    </source>
</evidence>
<keyword evidence="1" id="KW-1133">Transmembrane helix</keyword>
<protein>
    <recommendedName>
        <fullName evidence="4">PAP2 superfamily protein</fullName>
    </recommendedName>
</protein>
<keyword evidence="1" id="KW-0812">Transmembrane</keyword>
<organism evidence="2 3">
    <name type="scientific">Cohnella phaseoli</name>
    <dbReference type="NCBI Taxonomy" id="456490"/>
    <lineage>
        <taxon>Bacteria</taxon>
        <taxon>Bacillati</taxon>
        <taxon>Bacillota</taxon>
        <taxon>Bacilli</taxon>
        <taxon>Bacillales</taxon>
        <taxon>Paenibacillaceae</taxon>
        <taxon>Cohnella</taxon>
    </lineage>
</organism>
<feature type="transmembrane region" description="Helical" evidence="1">
    <location>
        <begin position="12"/>
        <end position="34"/>
    </location>
</feature>
<dbReference type="EMBL" id="QRDZ01000021">
    <property type="protein sequence ID" value="RED65167.1"/>
    <property type="molecule type" value="Genomic_DNA"/>
</dbReference>
<dbReference type="RefSeq" id="WP_116063093.1">
    <property type="nucleotide sequence ID" value="NZ_QRDZ01000021.1"/>
</dbReference>
<dbReference type="Proteomes" id="UP000256977">
    <property type="component" value="Unassembled WGS sequence"/>
</dbReference>
<proteinExistence type="predicted"/>
<feature type="transmembrane region" description="Helical" evidence="1">
    <location>
        <begin position="180"/>
        <end position="199"/>
    </location>
</feature>
<comment type="caution">
    <text evidence="2">The sequence shown here is derived from an EMBL/GenBank/DDBJ whole genome shotgun (WGS) entry which is preliminary data.</text>
</comment>
<keyword evidence="1" id="KW-0472">Membrane</keyword>
<name>A0A3D9IU34_9BACL</name>
<reference evidence="2 3" key="1">
    <citation type="submission" date="2018-07" db="EMBL/GenBank/DDBJ databases">
        <title>Genomic Encyclopedia of Type Strains, Phase III (KMG-III): the genomes of soil and plant-associated and newly described type strains.</title>
        <authorList>
            <person name="Whitman W."/>
        </authorList>
    </citation>
    <scope>NUCLEOTIDE SEQUENCE [LARGE SCALE GENOMIC DNA]</scope>
    <source>
        <strain evidence="2 3">CECT 7287</strain>
    </source>
</reference>
<accession>A0A3D9IU34</accession>
<feature type="transmembrane region" description="Helical" evidence="1">
    <location>
        <begin position="109"/>
        <end position="126"/>
    </location>
</feature>
<sequence>MTTGISPSYRFAYIVSFLLHPFVLIVPLFMIISIRFAPTVYEGVLCGIVIILGSAAAPFAFIRRGVSRGRWSDHDISRREQRLVPFLYTIGCMVCAFAFLLLLEAPLELLATFAGMVCAVASALLVTQLARWKISLHLIGVTGTVLTLALLLTPLAYWLAPLIVLVGWARWRVGAHTLSQALAGVALAATVTFLVYQAFGL</sequence>
<evidence type="ECO:0000313" key="3">
    <source>
        <dbReference type="Proteomes" id="UP000256977"/>
    </source>
</evidence>
<feature type="transmembrane region" description="Helical" evidence="1">
    <location>
        <begin position="138"/>
        <end position="160"/>
    </location>
</feature>
<dbReference type="AlphaFoldDB" id="A0A3D9IU34"/>
<keyword evidence="3" id="KW-1185">Reference proteome</keyword>
<dbReference type="OrthoDB" id="165844at2"/>